<gene>
    <name evidence="3" type="ORF">DERF_008180</name>
</gene>
<feature type="domain" description="Reverse transcriptase" evidence="2">
    <location>
        <begin position="1032"/>
        <end position="1304"/>
    </location>
</feature>
<evidence type="ECO:0000259" key="2">
    <source>
        <dbReference type="PROSITE" id="PS50878"/>
    </source>
</evidence>
<proteinExistence type="predicted"/>
<reference evidence="3" key="2">
    <citation type="journal article" date="2022" name="Res Sq">
        <title>Comparative Genomics Reveals Insights into the Divergent Evolution of Astigmatic Mites and Household Pest Adaptations.</title>
        <authorList>
            <person name="Xiong Q."/>
            <person name="Wan A.T.-Y."/>
            <person name="Liu X.-Y."/>
            <person name="Fung C.S.-H."/>
            <person name="Xiao X."/>
            <person name="Malainual N."/>
            <person name="Hou J."/>
            <person name="Wang L."/>
            <person name="Wang M."/>
            <person name="Yang K."/>
            <person name="Cui Y."/>
            <person name="Leung E."/>
            <person name="Nong W."/>
            <person name="Shin S.-K."/>
            <person name="Au S."/>
            <person name="Jeong K.Y."/>
            <person name="Chew F.T."/>
            <person name="Hui J."/>
            <person name="Leung T.F."/>
            <person name="Tungtrongchitr A."/>
            <person name="Zhong N."/>
            <person name="Liu Z."/>
            <person name="Tsui S."/>
        </authorList>
    </citation>
    <scope>NUCLEOTIDE SEQUENCE</scope>
    <source>
        <strain evidence="3">Derf</strain>
        <tissue evidence="3">Whole organism</tissue>
    </source>
</reference>
<dbReference type="SUPFAM" id="SSF56219">
    <property type="entry name" value="DNase I-like"/>
    <property type="match status" value="1"/>
</dbReference>
<dbReference type="PROSITE" id="PS50878">
    <property type="entry name" value="RT_POL"/>
    <property type="match status" value="1"/>
</dbReference>
<dbReference type="InterPro" id="IPR043502">
    <property type="entry name" value="DNA/RNA_pol_sf"/>
</dbReference>
<dbReference type="Gene3D" id="3.60.10.10">
    <property type="entry name" value="Endonuclease/exonuclease/phosphatase"/>
    <property type="match status" value="1"/>
</dbReference>
<dbReference type="PANTHER" id="PTHR19446">
    <property type="entry name" value="REVERSE TRANSCRIPTASES"/>
    <property type="match status" value="1"/>
</dbReference>
<reference evidence="3" key="1">
    <citation type="submission" date="2013-05" db="EMBL/GenBank/DDBJ databases">
        <authorList>
            <person name="Yim A.K.Y."/>
            <person name="Chan T.F."/>
            <person name="Ji K.M."/>
            <person name="Liu X.Y."/>
            <person name="Zhou J.W."/>
            <person name="Li R.Q."/>
            <person name="Yang K.Y."/>
            <person name="Li J."/>
            <person name="Li M."/>
            <person name="Law P.T.W."/>
            <person name="Wu Y.L."/>
            <person name="Cai Z.L."/>
            <person name="Qin H."/>
            <person name="Bao Y."/>
            <person name="Leung R.K.K."/>
            <person name="Ng P.K.S."/>
            <person name="Zou J."/>
            <person name="Zhong X.J."/>
            <person name="Ran P.X."/>
            <person name="Zhong N.S."/>
            <person name="Liu Z.G."/>
            <person name="Tsui S.K.W."/>
        </authorList>
    </citation>
    <scope>NUCLEOTIDE SEQUENCE</scope>
    <source>
        <strain evidence="3">Derf</strain>
        <tissue evidence="3">Whole organism</tissue>
    </source>
</reference>
<dbReference type="Pfam" id="PF14529">
    <property type="entry name" value="Exo_endo_phos_2"/>
    <property type="match status" value="1"/>
</dbReference>
<feature type="region of interest" description="Disordered" evidence="1">
    <location>
        <begin position="75"/>
        <end position="119"/>
    </location>
</feature>
<keyword evidence="4" id="KW-1185">Reference proteome</keyword>
<dbReference type="Proteomes" id="UP000790347">
    <property type="component" value="Unassembled WGS sequence"/>
</dbReference>
<evidence type="ECO:0000256" key="1">
    <source>
        <dbReference type="SAM" id="MobiDB-lite"/>
    </source>
</evidence>
<name>A0A922I1W0_DERFA</name>
<evidence type="ECO:0000313" key="4">
    <source>
        <dbReference type="Proteomes" id="UP000790347"/>
    </source>
</evidence>
<feature type="compositionally biased region" description="Polar residues" evidence="1">
    <location>
        <begin position="92"/>
        <end position="116"/>
    </location>
</feature>
<dbReference type="InterPro" id="IPR036691">
    <property type="entry name" value="Endo/exonu/phosph_ase_sf"/>
</dbReference>
<comment type="caution">
    <text evidence="3">The sequence shown here is derived from an EMBL/GenBank/DDBJ whole genome shotgun (WGS) entry which is preliminary data.</text>
</comment>
<dbReference type="CDD" id="cd01650">
    <property type="entry name" value="RT_nLTR_like"/>
    <property type="match status" value="1"/>
</dbReference>
<dbReference type="InterPro" id="IPR005135">
    <property type="entry name" value="Endo/exonuclease/phosphatase"/>
</dbReference>
<protein>
    <recommendedName>
        <fullName evidence="2">Reverse transcriptase domain-containing protein</fullName>
    </recommendedName>
</protein>
<accession>A0A922I1W0</accession>
<organism evidence="3 4">
    <name type="scientific">Dermatophagoides farinae</name>
    <name type="common">American house dust mite</name>
    <dbReference type="NCBI Taxonomy" id="6954"/>
    <lineage>
        <taxon>Eukaryota</taxon>
        <taxon>Metazoa</taxon>
        <taxon>Ecdysozoa</taxon>
        <taxon>Arthropoda</taxon>
        <taxon>Chelicerata</taxon>
        <taxon>Arachnida</taxon>
        <taxon>Acari</taxon>
        <taxon>Acariformes</taxon>
        <taxon>Sarcoptiformes</taxon>
        <taxon>Astigmata</taxon>
        <taxon>Psoroptidia</taxon>
        <taxon>Analgoidea</taxon>
        <taxon>Pyroglyphidae</taxon>
        <taxon>Dermatophagoidinae</taxon>
        <taxon>Dermatophagoides</taxon>
    </lineage>
</organism>
<dbReference type="SUPFAM" id="SSF56672">
    <property type="entry name" value="DNA/RNA polymerases"/>
    <property type="match status" value="1"/>
</dbReference>
<dbReference type="InterPro" id="IPR000477">
    <property type="entry name" value="RT_dom"/>
</dbReference>
<dbReference type="Pfam" id="PF00078">
    <property type="entry name" value="RVT_1"/>
    <property type="match status" value="1"/>
</dbReference>
<evidence type="ECO:0000313" key="3">
    <source>
        <dbReference type="EMBL" id="KAH9517507.1"/>
    </source>
</evidence>
<dbReference type="EMBL" id="ASGP02000003">
    <property type="protein sequence ID" value="KAH9517507.1"/>
    <property type="molecule type" value="Genomic_DNA"/>
</dbReference>
<dbReference type="GO" id="GO:0071897">
    <property type="term" value="P:DNA biosynthetic process"/>
    <property type="evidence" value="ECO:0007669"/>
    <property type="project" value="UniProtKB-ARBA"/>
</dbReference>
<dbReference type="GO" id="GO:0003824">
    <property type="term" value="F:catalytic activity"/>
    <property type="evidence" value="ECO:0007669"/>
    <property type="project" value="InterPro"/>
</dbReference>
<sequence length="1753" mass="200292">MAHEICEKTRKIIMLNNWSSYYENDSAGTTIKTLCPHLNNARILQNMHPSATAILDHWASSSSLLPSLKIPTKRRIPTMLRGKNGKFKRKQSSPVDVTDNPKQQRPNSGTAPSTSNDIIIEDITEEEPATNQMNDQQLGHIQTDNGSVISSIHEEQVTDQRQITTVIEKVIGSPVSDSARNSSYAKETDIQFVELILKETMQMENIREDTKTKLIVALKTVRGLQAEVSDLRNKLISAEQQLASMPANREKTNNAAIYEQLKCMKETIDKFAKKFEATSENPIIETRSSTFADVVKKSVANKEPLLGTVISMPNNEDAEQTRRALANKIIPAAHGIVIKETAALSKGKFMVKFATEDNKKKFDELVRKDKDFIAEDQRKRNPIIYLKGVRVDIKKEDIPDMIGSFNVLIKNYMEEQNLELGNCMEICFDRRNKQPTKFWNYGLRVDSGIRDIIINKMSGRVNIDYSYVHAEDLNPLHQCYNCYGFHHHAADCREPQPVCPYCADAHDFADCPNRRNEPACINCYKNRIKHTVSTMDNHRQTVNQIKFAQLNTNHSPSATTAFINYCNSKNIDIAIISEPPIKQGLPNIPNRLCPMFVAPVDNNQRVRACMCILNPKIQPIIISHLSTPDFIVCDFNNLIVVSVYAHPVDSIIPILNNITNVANYANGRDFIIAGDMNANNRYWGADYNDKHGDELLAAIIQCNLEVMNNSNKPTFDTIRGNNRLTSHIDLTLASMSTSNMINNWHVIDDIQMSDHRAIVFDINKNYELPKIPPSTVRWNTSDADWETWAQCLENHLNDYDVSPSYIENIEYVADLDATVNAFISSIRWACEENLVKYNRNRKRRLPWSRDDELNRLTNEQKKIYRKINKCYNQVRKAQMIDEYRNLRLEYRKRVETLKEIQLRKEIFGVNDNDHYQRMCRLLKNQKIVPARTFSDSNGPQDTVDTLLKDLFPDDVIINDTTEQANVRNMVDNWKQEHAGIRNGFNPVSTLELFNIINKTKNDKAPGYDNFSPIICKKIMAFFPETLVAIMNACLRLSYFPYVWKISVVKIIPKPGRPTYDKSSSYRPIGLLPILAKALEAVMANRIKSHLEANCPLSVYQYGFMQCRSTEHALLKLKTKIETNLKNKELVALVSLDIKGAFNNAWPPGIIKQLIDMAIPTYMIKLMINYMDDRRVITNYSGVFGSKSTNKGTVQGSILGPLLWNIVIDGFLKNRFPPNMHIQAYADDITAVVVSKKPDDLAISIKQLLTMATSWCNENKLTLASEKTTVVPISRKIRPVPIPAININGHDLVFSDEAKVLGVIIDKKMDFRSHLRYAITKATKIYRQLLGFARMKYGLGSKIIKRLYESIIVPIITYGCAIWCRAASYVHMQKELRQFQRPIAQLVTKSYRTAAFVSTTAIADMVPLYIEIMEQAKVSLARITRKYHHGGKDLIVDIPDETRVNVTTYPVIYHGQSFARTYCQVYTKIIRTRFGIGCGFQLFNGTYFIGTVTHRLPTFCSNLQADLFVILKAVNFCKEKYSSTAPITILNNNIGAINHIKKKDHNKLSNLAKQIVESTPTNISIIWIRVDRSDEKQIKLKKTLKSAARVRPGFDYEQIPMVTVKKLESCASHVIWDRQYRFDKYGTSIKTICPNVGDARQFWPYINFWLTQTLTGHGQFGEYLKRFGFIDDPKCPCGHENQSVLHMINECQLSARLRNDYMVTKRNVTNPAERIRITAVLYEQLAMLVDTYRNNRHRENSSQTNTMNIDSNQL</sequence>